<dbReference type="Proteomes" id="UP000030686">
    <property type="component" value="Unassembled WGS sequence"/>
</dbReference>
<reference evidence="2" key="1">
    <citation type="journal article" date="2014" name="Nat. Commun.">
        <title>Multiple recent horizontal transfers of a large genomic region in cheese making fungi.</title>
        <authorList>
            <person name="Cheeseman K."/>
            <person name="Ropars J."/>
            <person name="Renault P."/>
            <person name="Dupont J."/>
            <person name="Gouzy J."/>
            <person name="Branca A."/>
            <person name="Abraham A.L."/>
            <person name="Ceppi M."/>
            <person name="Conseiller E."/>
            <person name="Debuchy R."/>
            <person name="Malagnac F."/>
            <person name="Goarin A."/>
            <person name="Silar P."/>
            <person name="Lacoste S."/>
            <person name="Sallet E."/>
            <person name="Bensimon A."/>
            <person name="Giraud T."/>
            <person name="Brygoo Y."/>
        </authorList>
    </citation>
    <scope>NUCLEOTIDE SEQUENCE [LARGE SCALE GENOMIC DNA]</scope>
    <source>
        <strain evidence="2">FM164</strain>
    </source>
</reference>
<accession>W6PTW3</accession>
<evidence type="ECO:0000313" key="2">
    <source>
        <dbReference type="EMBL" id="CDM27653.1"/>
    </source>
</evidence>
<gene>
    <name evidence="2" type="ORF">PROQFM164_S01g001464</name>
</gene>
<sequence>MPCWSSLSSLFYGVSSEHMILLPLIVFLILSLGKRLGSDYPDMPAPSYCRVWDTDAGFVFL</sequence>
<organism evidence="2 3">
    <name type="scientific">Penicillium roqueforti (strain FM164)</name>
    <dbReference type="NCBI Taxonomy" id="1365484"/>
    <lineage>
        <taxon>Eukaryota</taxon>
        <taxon>Fungi</taxon>
        <taxon>Dikarya</taxon>
        <taxon>Ascomycota</taxon>
        <taxon>Pezizomycotina</taxon>
        <taxon>Eurotiomycetes</taxon>
        <taxon>Eurotiomycetidae</taxon>
        <taxon>Eurotiales</taxon>
        <taxon>Aspergillaceae</taxon>
        <taxon>Penicillium</taxon>
    </lineage>
</organism>
<keyword evidence="1" id="KW-1133">Transmembrane helix</keyword>
<dbReference type="EMBL" id="HG792015">
    <property type="protein sequence ID" value="CDM27653.1"/>
    <property type="molecule type" value="Genomic_DNA"/>
</dbReference>
<protein>
    <submittedName>
        <fullName evidence="2">Genomic scaffold, ProqFM164S01</fullName>
    </submittedName>
</protein>
<evidence type="ECO:0000313" key="3">
    <source>
        <dbReference type="Proteomes" id="UP000030686"/>
    </source>
</evidence>
<keyword evidence="1" id="KW-0472">Membrane</keyword>
<proteinExistence type="predicted"/>
<keyword evidence="1" id="KW-0812">Transmembrane</keyword>
<evidence type="ECO:0000256" key="1">
    <source>
        <dbReference type="SAM" id="Phobius"/>
    </source>
</evidence>
<keyword evidence="3" id="KW-1185">Reference proteome</keyword>
<feature type="transmembrane region" description="Helical" evidence="1">
    <location>
        <begin position="12"/>
        <end position="33"/>
    </location>
</feature>
<name>W6PTW3_PENRF</name>
<dbReference type="AlphaFoldDB" id="W6PTW3"/>